<dbReference type="Proteomes" id="UP000322631">
    <property type="component" value="Chromosome"/>
</dbReference>
<gene>
    <name evidence="1" type="ORF">FPV09_08480</name>
</gene>
<name>A0A5C0SNV7_9EURY</name>
<dbReference type="AlphaFoldDB" id="A0A5C0SNV7"/>
<dbReference type="GeneID" id="41609885"/>
<evidence type="ECO:0000313" key="1">
    <source>
        <dbReference type="EMBL" id="QEK15124.1"/>
    </source>
</evidence>
<dbReference type="KEGG" id="them:FPV09_08480"/>
<reference evidence="1 2" key="1">
    <citation type="submission" date="2019-07" db="EMBL/GenBank/DDBJ databases">
        <title>Complete genome of Thermococcus acidophilus.</title>
        <authorList>
            <person name="Li X."/>
        </authorList>
    </citation>
    <scope>NUCLEOTIDE SEQUENCE [LARGE SCALE GENOMIC DNA]</scope>
    <source>
        <strain evidence="1 2">SY113</strain>
    </source>
</reference>
<organism evidence="1 2">
    <name type="scientific">Thermococcus aciditolerans</name>
    <dbReference type="NCBI Taxonomy" id="2598455"/>
    <lineage>
        <taxon>Archaea</taxon>
        <taxon>Methanobacteriati</taxon>
        <taxon>Methanobacteriota</taxon>
        <taxon>Thermococci</taxon>
        <taxon>Thermococcales</taxon>
        <taxon>Thermococcaceae</taxon>
        <taxon>Thermococcus</taxon>
    </lineage>
</organism>
<keyword evidence="2" id="KW-1185">Reference proteome</keyword>
<proteinExistence type="predicted"/>
<sequence length="63" mass="7180">MGRRVVETSNRFRDREISIGFGQANADIFGTVNLLAYVDWVYIVRYANYRAGIVRMGAECGFN</sequence>
<dbReference type="RefSeq" id="WP_148883078.1">
    <property type="nucleotide sequence ID" value="NZ_CP041932.1"/>
</dbReference>
<evidence type="ECO:0000313" key="2">
    <source>
        <dbReference type="Proteomes" id="UP000322631"/>
    </source>
</evidence>
<protein>
    <submittedName>
        <fullName evidence="1">Uncharacterized protein</fullName>
    </submittedName>
</protein>
<accession>A0A5C0SNV7</accession>
<dbReference type="EMBL" id="CP041932">
    <property type="protein sequence ID" value="QEK15124.1"/>
    <property type="molecule type" value="Genomic_DNA"/>
</dbReference>